<gene>
    <name evidence="1" type="ORF">C1O25_12580</name>
</gene>
<evidence type="ECO:0000313" key="1">
    <source>
        <dbReference type="EMBL" id="PNI00203.1"/>
    </source>
</evidence>
<name>A0ABX4WBU2_VIBDI</name>
<accession>A0ABX4WBU2</accession>
<dbReference type="RefSeq" id="WP_102968746.1">
    <property type="nucleotide sequence ID" value="NZ_POSM01000017.1"/>
</dbReference>
<comment type="caution">
    <text evidence="1">The sequence shown here is derived from an EMBL/GenBank/DDBJ whole genome shotgun (WGS) entry which is preliminary data.</text>
</comment>
<protein>
    <submittedName>
        <fullName evidence="1">Uncharacterized protein</fullName>
    </submittedName>
</protein>
<evidence type="ECO:0000313" key="2">
    <source>
        <dbReference type="Proteomes" id="UP000236547"/>
    </source>
</evidence>
<reference evidence="1 2" key="1">
    <citation type="submission" date="2018-01" db="EMBL/GenBank/DDBJ databases">
        <title>Draft genome sequences of six Vibrio diazotrophicus strains isolated from deep-sea sediments of the Baltic Sea.</title>
        <authorList>
            <person name="Castillo D."/>
            <person name="Vandieken V."/>
            <person name="Chiang O."/>
            <person name="Middelboe M."/>
        </authorList>
    </citation>
    <scope>NUCLEOTIDE SEQUENCE [LARGE SCALE GENOMIC DNA]</scope>
    <source>
        <strain evidence="1 2">65.10M</strain>
    </source>
</reference>
<sequence length="174" mass="20398">MKVDSKFESKLANVHGIELTHGQFDQAFYDKDGVPFNALYDAMYTIDGEQYYIEFKQHQLNPKTSIASCHNKLFTQCDWHKLPIENLDYINHNTLSGLLWNKGYFMDSLLHAWNHSAVKHSIIAKEYGNNYIVVFESHPPTVKHQGTPLPFQQYYKQKYGIRTMLLSEFKDKFI</sequence>
<proteinExistence type="predicted"/>
<organism evidence="1 2">
    <name type="scientific">Vibrio diazotrophicus</name>
    <dbReference type="NCBI Taxonomy" id="685"/>
    <lineage>
        <taxon>Bacteria</taxon>
        <taxon>Pseudomonadati</taxon>
        <taxon>Pseudomonadota</taxon>
        <taxon>Gammaproteobacteria</taxon>
        <taxon>Vibrionales</taxon>
        <taxon>Vibrionaceae</taxon>
        <taxon>Vibrio</taxon>
    </lineage>
</organism>
<dbReference type="EMBL" id="POSM01000017">
    <property type="protein sequence ID" value="PNI00203.1"/>
    <property type="molecule type" value="Genomic_DNA"/>
</dbReference>
<dbReference type="Proteomes" id="UP000236547">
    <property type="component" value="Unassembled WGS sequence"/>
</dbReference>
<keyword evidence="2" id="KW-1185">Reference proteome</keyword>